<sequence length="294" mass="33402">MIILVTGAKGLVGSHFIEHFALKGVTVLLPAQNELNITNQKSVEDFLNLNKPDVIIHFAAFTDVSLAEKQRNNRKAPCWIINVEGTVNLISAANPEAYFIYISTDVVFPGNKDNPGPYQEDDLPGNNLDLLSWYGQTKLEAENIVKNNKKNAVILRISNPVRARYKFKLDYVRKILALYDQNRLYPMFNDQYLTLTYVNEVTATIEALLKKRLTGIFHTSSINVFTPYKLANLLIEKSRGKKGAILPISIESFLNDNPSRYPQYGGLKVEKTQKRLGLNFKRWEEIIDVLAKQL</sequence>
<feature type="domain" description="RmlD-like substrate binding" evidence="3">
    <location>
        <begin position="1"/>
        <end position="290"/>
    </location>
</feature>
<accession>A0A1F5JY41</accession>
<proteinExistence type="inferred from homology"/>
<dbReference type="Gene3D" id="3.90.25.10">
    <property type="entry name" value="UDP-galactose 4-epimerase, domain 1"/>
    <property type="match status" value="1"/>
</dbReference>
<gene>
    <name evidence="4" type="ORF">A3D83_01195</name>
</gene>
<evidence type="ECO:0000256" key="1">
    <source>
        <dbReference type="ARBA" id="ARBA00010944"/>
    </source>
</evidence>
<dbReference type="InterPro" id="IPR036291">
    <property type="entry name" value="NAD(P)-bd_dom_sf"/>
</dbReference>
<evidence type="ECO:0000313" key="4">
    <source>
        <dbReference type="EMBL" id="OGE33569.1"/>
    </source>
</evidence>
<comment type="function">
    <text evidence="2">Catalyzes the reduction of dTDP-6-deoxy-L-lyxo-4-hexulose to yield dTDP-L-rhamnose.</text>
</comment>
<comment type="similarity">
    <text evidence="1 2">Belongs to the dTDP-4-dehydrorhamnose reductase family.</text>
</comment>
<evidence type="ECO:0000313" key="5">
    <source>
        <dbReference type="Proteomes" id="UP000177258"/>
    </source>
</evidence>
<keyword evidence="2" id="KW-0521">NADP</keyword>
<evidence type="ECO:0000256" key="2">
    <source>
        <dbReference type="RuleBase" id="RU364082"/>
    </source>
</evidence>
<dbReference type="EMBL" id="MFDB01000008">
    <property type="protein sequence ID" value="OGE33569.1"/>
    <property type="molecule type" value="Genomic_DNA"/>
</dbReference>
<protein>
    <recommendedName>
        <fullName evidence="2">dTDP-4-dehydrorhamnose reductase</fullName>
        <ecNumber evidence="2">1.1.1.133</ecNumber>
    </recommendedName>
</protein>
<dbReference type="SUPFAM" id="SSF51735">
    <property type="entry name" value="NAD(P)-binding Rossmann-fold domains"/>
    <property type="match status" value="1"/>
</dbReference>
<dbReference type="Proteomes" id="UP000177258">
    <property type="component" value="Unassembled WGS sequence"/>
</dbReference>
<organism evidence="4 5">
    <name type="scientific">Candidatus Daviesbacteria bacterium RIFCSPHIGHO2_02_FULL_41_10</name>
    <dbReference type="NCBI Taxonomy" id="1797774"/>
    <lineage>
        <taxon>Bacteria</taxon>
        <taxon>Candidatus Daviesiibacteriota</taxon>
    </lineage>
</organism>
<dbReference type="InterPro" id="IPR029903">
    <property type="entry name" value="RmlD-like-bd"/>
</dbReference>
<dbReference type="EC" id="1.1.1.133" evidence="2"/>
<comment type="caution">
    <text evidence="4">The sequence shown here is derived from an EMBL/GenBank/DDBJ whole genome shotgun (WGS) entry which is preliminary data.</text>
</comment>
<dbReference type="UniPathway" id="UPA00124"/>
<comment type="pathway">
    <text evidence="2">Carbohydrate biosynthesis; dTDP-L-rhamnose biosynthesis.</text>
</comment>
<name>A0A1F5JY41_9BACT</name>
<dbReference type="GO" id="GO:0005829">
    <property type="term" value="C:cytosol"/>
    <property type="evidence" value="ECO:0007669"/>
    <property type="project" value="TreeGrafter"/>
</dbReference>
<keyword evidence="2" id="KW-0560">Oxidoreductase</keyword>
<dbReference type="PANTHER" id="PTHR10491:SF4">
    <property type="entry name" value="METHIONINE ADENOSYLTRANSFERASE 2 SUBUNIT BETA"/>
    <property type="match status" value="1"/>
</dbReference>
<dbReference type="Gene3D" id="3.40.50.720">
    <property type="entry name" value="NAD(P)-binding Rossmann-like Domain"/>
    <property type="match status" value="1"/>
</dbReference>
<dbReference type="InterPro" id="IPR005913">
    <property type="entry name" value="dTDP_dehydrorham_reduct"/>
</dbReference>
<dbReference type="PANTHER" id="PTHR10491">
    <property type="entry name" value="DTDP-4-DEHYDRORHAMNOSE REDUCTASE"/>
    <property type="match status" value="1"/>
</dbReference>
<dbReference type="GO" id="GO:0008831">
    <property type="term" value="F:dTDP-4-dehydrorhamnose reductase activity"/>
    <property type="evidence" value="ECO:0007669"/>
    <property type="project" value="UniProtKB-EC"/>
</dbReference>
<dbReference type="AlphaFoldDB" id="A0A1F5JY41"/>
<evidence type="ECO:0000259" key="3">
    <source>
        <dbReference type="Pfam" id="PF04321"/>
    </source>
</evidence>
<dbReference type="GO" id="GO:0019305">
    <property type="term" value="P:dTDP-rhamnose biosynthetic process"/>
    <property type="evidence" value="ECO:0007669"/>
    <property type="project" value="UniProtKB-UniPathway"/>
</dbReference>
<reference evidence="4 5" key="1">
    <citation type="journal article" date="2016" name="Nat. Commun.">
        <title>Thousands of microbial genomes shed light on interconnected biogeochemical processes in an aquifer system.</title>
        <authorList>
            <person name="Anantharaman K."/>
            <person name="Brown C.T."/>
            <person name="Hug L.A."/>
            <person name="Sharon I."/>
            <person name="Castelle C.J."/>
            <person name="Probst A.J."/>
            <person name="Thomas B.C."/>
            <person name="Singh A."/>
            <person name="Wilkins M.J."/>
            <person name="Karaoz U."/>
            <person name="Brodie E.L."/>
            <person name="Williams K.H."/>
            <person name="Hubbard S.S."/>
            <person name="Banfield J.F."/>
        </authorList>
    </citation>
    <scope>NUCLEOTIDE SEQUENCE [LARGE SCALE GENOMIC DNA]</scope>
</reference>
<dbReference type="Pfam" id="PF04321">
    <property type="entry name" value="RmlD_sub_bind"/>
    <property type="match status" value="1"/>
</dbReference>